<organism evidence="1 2">
    <name type="scientific">Collybia nuda</name>
    <dbReference type="NCBI Taxonomy" id="64659"/>
    <lineage>
        <taxon>Eukaryota</taxon>
        <taxon>Fungi</taxon>
        <taxon>Dikarya</taxon>
        <taxon>Basidiomycota</taxon>
        <taxon>Agaricomycotina</taxon>
        <taxon>Agaricomycetes</taxon>
        <taxon>Agaricomycetidae</taxon>
        <taxon>Agaricales</taxon>
        <taxon>Tricholomatineae</taxon>
        <taxon>Clitocybaceae</taxon>
        <taxon>Collybia</taxon>
    </lineage>
</organism>
<dbReference type="Proteomes" id="UP000807353">
    <property type="component" value="Unassembled WGS sequence"/>
</dbReference>
<name>A0A9P5Y955_9AGAR</name>
<proteinExistence type="predicted"/>
<comment type="caution">
    <text evidence="1">The sequence shown here is derived from an EMBL/GenBank/DDBJ whole genome shotgun (WGS) entry which is preliminary data.</text>
</comment>
<sequence length="92" mass="10339">MTVTCYVYRGKWEFVGKASGLTVWNAYLISLICLSPKVTHAYILSARVLRPYRGVCIICTETEEIKLNQAPRATVNSFSTLTFETCLVQGWG</sequence>
<dbReference type="EMBL" id="MU150257">
    <property type="protein sequence ID" value="KAF9464081.1"/>
    <property type="molecule type" value="Genomic_DNA"/>
</dbReference>
<reference evidence="1" key="1">
    <citation type="submission" date="2020-11" db="EMBL/GenBank/DDBJ databases">
        <authorList>
            <consortium name="DOE Joint Genome Institute"/>
            <person name="Ahrendt S."/>
            <person name="Riley R."/>
            <person name="Andreopoulos W."/>
            <person name="Labutti K."/>
            <person name="Pangilinan J."/>
            <person name="Ruiz-Duenas F.J."/>
            <person name="Barrasa J.M."/>
            <person name="Sanchez-Garcia M."/>
            <person name="Camarero S."/>
            <person name="Miyauchi S."/>
            <person name="Serrano A."/>
            <person name="Linde D."/>
            <person name="Babiker R."/>
            <person name="Drula E."/>
            <person name="Ayuso-Fernandez I."/>
            <person name="Pacheco R."/>
            <person name="Padilla G."/>
            <person name="Ferreira P."/>
            <person name="Barriuso J."/>
            <person name="Kellner H."/>
            <person name="Castanera R."/>
            <person name="Alfaro M."/>
            <person name="Ramirez L."/>
            <person name="Pisabarro A.G."/>
            <person name="Kuo A."/>
            <person name="Tritt A."/>
            <person name="Lipzen A."/>
            <person name="He G."/>
            <person name="Yan M."/>
            <person name="Ng V."/>
            <person name="Cullen D."/>
            <person name="Martin F."/>
            <person name="Rosso M.-N."/>
            <person name="Henrissat B."/>
            <person name="Hibbett D."/>
            <person name="Martinez A.T."/>
            <person name="Grigoriev I.V."/>
        </authorList>
    </citation>
    <scope>NUCLEOTIDE SEQUENCE</scope>
    <source>
        <strain evidence="1">CBS 247.69</strain>
    </source>
</reference>
<evidence type="ECO:0000313" key="1">
    <source>
        <dbReference type="EMBL" id="KAF9464081.1"/>
    </source>
</evidence>
<protein>
    <submittedName>
        <fullName evidence="1">Uncharacterized protein</fullName>
    </submittedName>
</protein>
<evidence type="ECO:0000313" key="2">
    <source>
        <dbReference type="Proteomes" id="UP000807353"/>
    </source>
</evidence>
<dbReference type="AlphaFoldDB" id="A0A9P5Y955"/>
<accession>A0A9P5Y955</accession>
<gene>
    <name evidence="1" type="ORF">BDZ94DRAFT_535538</name>
</gene>
<keyword evidence="2" id="KW-1185">Reference proteome</keyword>